<dbReference type="OMA" id="TDPTRHM"/>
<evidence type="ECO:0000256" key="6">
    <source>
        <dbReference type="ARBA" id="ARBA00023002"/>
    </source>
</evidence>
<comment type="caution">
    <text evidence="10">The sequence shown here is derived from an EMBL/GenBank/DDBJ whole genome shotgun (WGS) entry which is preliminary data.</text>
</comment>
<protein>
    <recommendedName>
        <fullName evidence="9">FAD dependent oxidoreductase domain-containing protein</fullName>
    </recommendedName>
</protein>
<dbReference type="Proteomes" id="UP000245119">
    <property type="component" value="Linkage Group LG10"/>
</dbReference>
<evidence type="ECO:0000256" key="8">
    <source>
        <dbReference type="SAM" id="SignalP"/>
    </source>
</evidence>
<dbReference type="SUPFAM" id="SSF51971">
    <property type="entry name" value="Nucleotide-binding domain"/>
    <property type="match status" value="1"/>
</dbReference>
<keyword evidence="5 7" id="KW-0274">FAD</keyword>
<dbReference type="InterPro" id="IPR023209">
    <property type="entry name" value="DAO"/>
</dbReference>
<dbReference type="PROSITE" id="PS00677">
    <property type="entry name" value="DAO"/>
    <property type="match status" value="1"/>
</dbReference>
<dbReference type="AlphaFoldDB" id="A0A2T7NNJ4"/>
<feature type="signal peptide" evidence="8">
    <location>
        <begin position="1"/>
        <end position="23"/>
    </location>
</feature>
<feature type="binding site" evidence="7">
    <location>
        <begin position="55"/>
        <end position="56"/>
    </location>
    <ligand>
        <name>FAD</name>
        <dbReference type="ChEBI" id="CHEBI:57692"/>
    </ligand>
</feature>
<evidence type="ECO:0000256" key="5">
    <source>
        <dbReference type="ARBA" id="ARBA00022827"/>
    </source>
</evidence>
<reference evidence="10 11" key="1">
    <citation type="submission" date="2018-04" db="EMBL/GenBank/DDBJ databases">
        <title>The genome of golden apple snail Pomacea canaliculata provides insight into stress tolerance and invasive adaptation.</title>
        <authorList>
            <person name="Liu C."/>
            <person name="Liu B."/>
            <person name="Ren Y."/>
            <person name="Zhang Y."/>
            <person name="Wang H."/>
            <person name="Li S."/>
            <person name="Jiang F."/>
            <person name="Yin L."/>
            <person name="Zhang G."/>
            <person name="Qian W."/>
            <person name="Fan W."/>
        </authorList>
    </citation>
    <scope>NUCLEOTIDE SEQUENCE [LARGE SCALE GENOMIC DNA]</scope>
    <source>
        <strain evidence="10">SZHN2017</strain>
        <tissue evidence="10">Muscle</tissue>
    </source>
</reference>
<keyword evidence="11" id="KW-1185">Reference proteome</keyword>
<dbReference type="Gene3D" id="3.40.50.720">
    <property type="entry name" value="NAD(P)-binding Rossmann-like Domain"/>
    <property type="match status" value="1"/>
</dbReference>
<dbReference type="GO" id="GO:0005782">
    <property type="term" value="C:peroxisomal matrix"/>
    <property type="evidence" value="ECO:0007669"/>
    <property type="project" value="UniProtKB-SubCell"/>
</dbReference>
<keyword evidence="8" id="KW-0732">Signal</keyword>
<sequence>MQTAGRRQRVGVLGAGIIGLSTAVHILEKTQAEYGQGASAVEVTIIADRFSPHTTSDGSGGFWEPYQLCDTPVEKIRKWSEVTWLHMLELSTSPVAKEVATQLVSGYTLYTDGLPEHPFWKDTVLGFRDLTPEELKLFPFARWGFFNTTVQMDVKYYMNWLMRRFKERGGKVEFRTIKCLDEVKDQFDVIVNCFGVRAGQLVNDSKVMPLRGQLYRVKAPWIKHFYFVFSKEKPATHIFPLGDLVVVGGVVQEGNWNENVDRADSQDIWNRVTEFFPFIQNADVVNQWAGLRPGRTEVRLEAEVIAASDGKQIPVIHNYGHGGSGVTLHWGCAEDASALVLKHLKPLQTASSKL</sequence>
<dbReference type="STRING" id="400727.A0A2T7NNJ4"/>
<evidence type="ECO:0000259" key="9">
    <source>
        <dbReference type="Pfam" id="PF01266"/>
    </source>
</evidence>
<dbReference type="PANTHER" id="PTHR11530:SF11">
    <property type="entry name" value="D-ASPARTATE OXIDASE"/>
    <property type="match status" value="1"/>
</dbReference>
<proteinExistence type="inferred from homology"/>
<dbReference type="GO" id="GO:0071949">
    <property type="term" value="F:FAD binding"/>
    <property type="evidence" value="ECO:0007669"/>
    <property type="project" value="InterPro"/>
</dbReference>
<dbReference type="PIRSF" id="PIRSF000189">
    <property type="entry name" value="D-aa_oxidase"/>
    <property type="match status" value="1"/>
</dbReference>
<evidence type="ECO:0000256" key="1">
    <source>
        <dbReference type="ARBA" id="ARBA00001974"/>
    </source>
</evidence>
<keyword evidence="4" id="KW-0285">Flavoprotein</keyword>
<feature type="binding site" evidence="7">
    <location>
        <position position="323"/>
    </location>
    <ligand>
        <name>D-dopa</name>
        <dbReference type="ChEBI" id="CHEBI:149689"/>
    </ligand>
</feature>
<gene>
    <name evidence="10" type="ORF">C0Q70_15972</name>
</gene>
<dbReference type="OrthoDB" id="2015447at2759"/>
<dbReference type="PANTHER" id="PTHR11530">
    <property type="entry name" value="D-AMINO ACID OXIDASE"/>
    <property type="match status" value="1"/>
</dbReference>
<dbReference type="InterPro" id="IPR006076">
    <property type="entry name" value="FAD-dep_OxRdtase"/>
</dbReference>
<evidence type="ECO:0000256" key="7">
    <source>
        <dbReference type="PIRSR" id="PIRSR000189-1"/>
    </source>
</evidence>
<comment type="similarity">
    <text evidence="3">Belongs to the DAMOX/DASOX family.</text>
</comment>
<feature type="binding site" evidence="7">
    <location>
        <begin position="322"/>
        <end position="327"/>
    </location>
    <ligand>
        <name>FAD</name>
        <dbReference type="ChEBI" id="CHEBI:57692"/>
    </ligand>
</feature>
<dbReference type="GO" id="GO:0019478">
    <property type="term" value="P:D-amino acid catabolic process"/>
    <property type="evidence" value="ECO:0007669"/>
    <property type="project" value="TreeGrafter"/>
</dbReference>
<dbReference type="Pfam" id="PF01266">
    <property type="entry name" value="DAO"/>
    <property type="match status" value="1"/>
</dbReference>
<evidence type="ECO:0000256" key="2">
    <source>
        <dbReference type="ARBA" id="ARBA00004253"/>
    </source>
</evidence>
<feature type="domain" description="FAD dependent oxidoreductase" evidence="9">
    <location>
        <begin position="10"/>
        <end position="337"/>
    </location>
</feature>
<dbReference type="SUPFAM" id="SSF54373">
    <property type="entry name" value="FAD-linked reductases, C-terminal domain"/>
    <property type="match status" value="1"/>
</dbReference>
<dbReference type="Gene3D" id="3.30.9.10">
    <property type="entry name" value="D-Amino Acid Oxidase, subunit A, domain 2"/>
    <property type="match status" value="1"/>
</dbReference>
<dbReference type="InterPro" id="IPR006181">
    <property type="entry name" value="D-amino_acid_oxidase_CS"/>
</dbReference>
<feature type="binding site" evidence="7">
    <location>
        <position position="292"/>
    </location>
    <ligand>
        <name>D-dopa</name>
        <dbReference type="ChEBI" id="CHEBI:149689"/>
    </ligand>
</feature>
<evidence type="ECO:0000313" key="10">
    <source>
        <dbReference type="EMBL" id="PVD22716.1"/>
    </source>
</evidence>
<comment type="cofactor">
    <cofactor evidence="1 7">
        <name>FAD</name>
        <dbReference type="ChEBI" id="CHEBI:57692"/>
    </cofactor>
</comment>
<evidence type="ECO:0000313" key="11">
    <source>
        <dbReference type="Proteomes" id="UP000245119"/>
    </source>
</evidence>
<name>A0A2T7NNJ4_POMCA</name>
<keyword evidence="6" id="KW-0560">Oxidoreductase</keyword>
<evidence type="ECO:0000256" key="4">
    <source>
        <dbReference type="ARBA" id="ARBA00022630"/>
    </source>
</evidence>
<feature type="chain" id="PRO_5015457636" description="FAD dependent oxidoreductase domain-containing protein" evidence="8">
    <location>
        <begin position="24"/>
        <end position="354"/>
    </location>
</feature>
<organism evidence="10 11">
    <name type="scientific">Pomacea canaliculata</name>
    <name type="common">Golden apple snail</name>
    <dbReference type="NCBI Taxonomy" id="400727"/>
    <lineage>
        <taxon>Eukaryota</taxon>
        <taxon>Metazoa</taxon>
        <taxon>Spiralia</taxon>
        <taxon>Lophotrochozoa</taxon>
        <taxon>Mollusca</taxon>
        <taxon>Gastropoda</taxon>
        <taxon>Caenogastropoda</taxon>
        <taxon>Architaenioglossa</taxon>
        <taxon>Ampullarioidea</taxon>
        <taxon>Ampullariidae</taxon>
        <taxon>Pomacea</taxon>
    </lineage>
</organism>
<dbReference type="EMBL" id="PZQS01000010">
    <property type="protein sequence ID" value="PVD22716.1"/>
    <property type="molecule type" value="Genomic_DNA"/>
</dbReference>
<evidence type="ECO:0000256" key="3">
    <source>
        <dbReference type="ARBA" id="ARBA00006730"/>
    </source>
</evidence>
<feature type="binding site" evidence="7">
    <location>
        <begin position="48"/>
        <end position="49"/>
    </location>
    <ligand>
        <name>FAD</name>
        <dbReference type="ChEBI" id="CHEBI:57692"/>
    </ligand>
</feature>
<accession>A0A2T7NNJ4</accession>
<comment type="subcellular location">
    <subcellularLocation>
        <location evidence="2">Peroxisome matrix</location>
    </subcellularLocation>
</comment>
<dbReference type="GO" id="GO:0003884">
    <property type="term" value="F:D-amino-acid oxidase activity"/>
    <property type="evidence" value="ECO:0007669"/>
    <property type="project" value="InterPro"/>
</dbReference>